<keyword evidence="5" id="KW-1185">Reference proteome</keyword>
<dbReference type="EMBL" id="JAIHNG010000130">
    <property type="protein sequence ID" value="KAI5955474.1"/>
    <property type="molecule type" value="Genomic_DNA"/>
</dbReference>
<keyword evidence="2" id="KW-0804">Transcription</keyword>
<evidence type="ECO:0000313" key="5">
    <source>
        <dbReference type="Proteomes" id="UP001204833"/>
    </source>
</evidence>
<reference evidence="4 5" key="1">
    <citation type="journal article" date="2022" name="DNA Res.">
        <title>Genome analysis of five recently described species of the CUG-Ser clade uncovers Candida theae as a new hybrid lineage with pathogenic potential in the Candida parapsilosis species complex.</title>
        <authorList>
            <person name="Mixao V."/>
            <person name="Del Olmo V."/>
            <person name="Hegedusova E."/>
            <person name="Saus E."/>
            <person name="Pryszcz L."/>
            <person name="Cillingova A."/>
            <person name="Nosek J."/>
            <person name="Gabaldon T."/>
        </authorList>
    </citation>
    <scope>NUCLEOTIDE SEQUENCE [LARGE SCALE GENOMIC DNA]</scope>
    <source>
        <strain evidence="4 5">CBS 12239</strain>
    </source>
</reference>
<dbReference type="RefSeq" id="XP_051607817.1">
    <property type="nucleotide sequence ID" value="XM_051753043.1"/>
</dbReference>
<evidence type="ECO:0000313" key="4">
    <source>
        <dbReference type="EMBL" id="KAI5955474.1"/>
    </source>
</evidence>
<protein>
    <submittedName>
        <fullName evidence="4">Uncharacterized protein</fullName>
    </submittedName>
</protein>
<evidence type="ECO:0000256" key="1">
    <source>
        <dbReference type="ARBA" id="ARBA00004123"/>
    </source>
</evidence>
<dbReference type="PANTHER" id="PTHR15052">
    <property type="entry name" value="RNA POLYMERASE III TRANSCRIPTION INITIATION FACTOR COMPLEX SUBUNIT"/>
    <property type="match status" value="1"/>
</dbReference>
<comment type="caution">
    <text evidence="4">The sequence shown here is derived from an EMBL/GenBank/DDBJ whole genome shotgun (WGS) entry which is preliminary data.</text>
</comment>
<dbReference type="GO" id="GO:0006383">
    <property type="term" value="P:transcription by RNA polymerase III"/>
    <property type="evidence" value="ECO:0007669"/>
    <property type="project" value="TreeGrafter"/>
</dbReference>
<dbReference type="SUPFAM" id="SSF50978">
    <property type="entry name" value="WD40 repeat-like"/>
    <property type="match status" value="1"/>
</dbReference>
<proteinExistence type="predicted"/>
<dbReference type="InterPro" id="IPR036322">
    <property type="entry name" value="WD40_repeat_dom_sf"/>
</dbReference>
<dbReference type="GeneID" id="76151664"/>
<name>A0AAD5FXT5_9ASCO</name>
<sequence length="516" mass="57558">MNFRGKVLSNYGNNEKFYDLAKQYRSHWGEKIFVMNETYAHLFKHASKKNEYIPSTELKINNLEIKEVDAEYVKFRFESTCSIRLSQGKTSSEIILESKPTHLKDIINRNVFAAQVGGFITSMQWLPRSLESEDGISYLALGVISGEKGLSEVNAINPELSVFNNVSKKHLQSSIQIWKYSAHLNQLEMQNTLVTSDFGAVTDIQWAPIYNDDDVLGVLGCGFKNGEIHLMKIDAALPTFGVVLEPSYRLRSNIKGSSNLTCFSFVGADKLLSGTADGYIMEFDLPLRTDGDIMQPNFKTFLSDGPISSIVSVPVSTKESEHILIINGQAYRGVAFASLNPLVDVFCPLSEKSTVKPTYNYILQDVLLAHNPENSNILCLRSLQDTSSTMLRLDSHITTFKLSETVGHPFMLTGTDAGDVILMNYTRKFFSSKGGNKVMVPLKLWKFSLDDKDSITVSADYEKMNVESPIQASYMPWQIMISALAWNENVVGSSIYAAGTASGILLVERLDPNFQN</sequence>
<dbReference type="InterPro" id="IPR052416">
    <property type="entry name" value="GTF3C_component"/>
</dbReference>
<organism evidence="4 5">
    <name type="scientific">Candida theae</name>
    <dbReference type="NCBI Taxonomy" id="1198502"/>
    <lineage>
        <taxon>Eukaryota</taxon>
        <taxon>Fungi</taxon>
        <taxon>Dikarya</taxon>
        <taxon>Ascomycota</taxon>
        <taxon>Saccharomycotina</taxon>
        <taxon>Pichiomycetes</taxon>
        <taxon>Debaryomycetaceae</taxon>
        <taxon>Candida/Lodderomyces clade</taxon>
        <taxon>Candida</taxon>
    </lineage>
</organism>
<keyword evidence="3" id="KW-0539">Nucleus</keyword>
<gene>
    <name evidence="4" type="ORF">KGF57_003606</name>
</gene>
<accession>A0AAD5FXT5</accession>
<dbReference type="AlphaFoldDB" id="A0AAD5FXT5"/>
<dbReference type="GO" id="GO:0000127">
    <property type="term" value="C:transcription factor TFIIIC complex"/>
    <property type="evidence" value="ECO:0007669"/>
    <property type="project" value="TreeGrafter"/>
</dbReference>
<dbReference type="PANTHER" id="PTHR15052:SF2">
    <property type="entry name" value="GENERAL TRANSCRIPTION FACTOR 3C POLYPEPTIDE 2"/>
    <property type="match status" value="1"/>
</dbReference>
<dbReference type="GO" id="GO:0005634">
    <property type="term" value="C:nucleus"/>
    <property type="evidence" value="ECO:0007669"/>
    <property type="project" value="UniProtKB-SubCell"/>
</dbReference>
<comment type="subcellular location">
    <subcellularLocation>
        <location evidence="1">Nucleus</location>
    </subcellularLocation>
</comment>
<evidence type="ECO:0000256" key="2">
    <source>
        <dbReference type="ARBA" id="ARBA00023163"/>
    </source>
</evidence>
<dbReference type="Proteomes" id="UP001204833">
    <property type="component" value="Unassembled WGS sequence"/>
</dbReference>
<evidence type="ECO:0000256" key="3">
    <source>
        <dbReference type="ARBA" id="ARBA00023242"/>
    </source>
</evidence>